<dbReference type="Proteomes" id="UP000816034">
    <property type="component" value="Unassembled WGS sequence"/>
</dbReference>
<dbReference type="GO" id="GO:0009922">
    <property type="term" value="F:fatty acid elongase activity"/>
    <property type="evidence" value="ECO:0007669"/>
    <property type="project" value="UniProtKB-EC"/>
</dbReference>
<dbReference type="RefSeq" id="XP_044545294.1">
    <property type="nucleotide sequence ID" value="XM_044698754.1"/>
</dbReference>
<organism evidence="13 14">
    <name type="scientific">Naegleria lovaniensis</name>
    <name type="common">Amoeba</name>
    <dbReference type="NCBI Taxonomy" id="51637"/>
    <lineage>
        <taxon>Eukaryota</taxon>
        <taxon>Discoba</taxon>
        <taxon>Heterolobosea</taxon>
        <taxon>Tetramitia</taxon>
        <taxon>Eutetramitia</taxon>
        <taxon>Vahlkampfiidae</taxon>
        <taxon>Naegleria</taxon>
    </lineage>
</organism>
<feature type="transmembrane region" description="Helical" evidence="12">
    <location>
        <begin position="86"/>
        <end position="114"/>
    </location>
</feature>
<keyword evidence="6 12" id="KW-0276">Fatty acid metabolism</keyword>
<comment type="caution">
    <text evidence="13">The sequence shown here is derived from an EMBL/GenBank/DDBJ whole genome shotgun (WGS) entry which is preliminary data.</text>
</comment>
<evidence type="ECO:0000256" key="8">
    <source>
        <dbReference type="ARBA" id="ARBA00023098"/>
    </source>
</evidence>
<dbReference type="PANTHER" id="PTHR11157">
    <property type="entry name" value="FATTY ACID ACYL TRANSFERASE-RELATED"/>
    <property type="match status" value="1"/>
</dbReference>
<dbReference type="PANTHER" id="PTHR11157:SF134">
    <property type="entry name" value="ELONGATION OF FATTY ACIDS PROTEIN 1-RELATED"/>
    <property type="match status" value="1"/>
</dbReference>
<evidence type="ECO:0000313" key="13">
    <source>
        <dbReference type="EMBL" id="KAG2378032.1"/>
    </source>
</evidence>
<keyword evidence="4 12" id="KW-0808">Transferase</keyword>
<dbReference type="GO" id="GO:0030148">
    <property type="term" value="P:sphingolipid biosynthetic process"/>
    <property type="evidence" value="ECO:0007669"/>
    <property type="project" value="TreeGrafter"/>
</dbReference>
<feature type="transmembrane region" description="Helical" evidence="12">
    <location>
        <begin position="203"/>
        <end position="222"/>
    </location>
</feature>
<evidence type="ECO:0000256" key="3">
    <source>
        <dbReference type="ARBA" id="ARBA00022516"/>
    </source>
</evidence>
<keyword evidence="5 12" id="KW-0812">Transmembrane</keyword>
<feature type="transmembrane region" description="Helical" evidence="12">
    <location>
        <begin position="179"/>
        <end position="197"/>
    </location>
</feature>
<dbReference type="InterPro" id="IPR002076">
    <property type="entry name" value="ELO_fam"/>
</dbReference>
<evidence type="ECO:0000256" key="7">
    <source>
        <dbReference type="ARBA" id="ARBA00022989"/>
    </source>
</evidence>
<dbReference type="EMBL" id="PYSW02000035">
    <property type="protein sequence ID" value="KAG2378032.1"/>
    <property type="molecule type" value="Genomic_DNA"/>
</dbReference>
<dbReference type="GeneID" id="68101108"/>
<keyword evidence="7 12" id="KW-1133">Transmembrane helix</keyword>
<dbReference type="GO" id="GO:0005789">
    <property type="term" value="C:endoplasmic reticulum membrane"/>
    <property type="evidence" value="ECO:0007669"/>
    <property type="project" value="TreeGrafter"/>
</dbReference>
<dbReference type="GO" id="GO:0019367">
    <property type="term" value="P:fatty acid elongation, saturated fatty acid"/>
    <property type="evidence" value="ECO:0007669"/>
    <property type="project" value="TreeGrafter"/>
</dbReference>
<feature type="transmembrane region" description="Helical" evidence="12">
    <location>
        <begin position="151"/>
        <end position="172"/>
    </location>
</feature>
<dbReference type="EC" id="2.3.1.-" evidence="12"/>
<comment type="catalytic activity">
    <reaction evidence="12">
        <text>an acyl-CoA + malonyl-CoA + H(+) = a 3-oxoacyl-CoA + CO2 + CoA</text>
        <dbReference type="Rhea" id="RHEA:50252"/>
        <dbReference type="ChEBI" id="CHEBI:15378"/>
        <dbReference type="ChEBI" id="CHEBI:16526"/>
        <dbReference type="ChEBI" id="CHEBI:57287"/>
        <dbReference type="ChEBI" id="CHEBI:57384"/>
        <dbReference type="ChEBI" id="CHEBI:58342"/>
        <dbReference type="ChEBI" id="CHEBI:90726"/>
    </reaction>
    <physiologicalReaction direction="left-to-right" evidence="12">
        <dbReference type="Rhea" id="RHEA:50253"/>
    </physiologicalReaction>
</comment>
<name>A0AA88GIL3_NAELO</name>
<evidence type="ECO:0000256" key="2">
    <source>
        <dbReference type="ARBA" id="ARBA00007263"/>
    </source>
</evidence>
<evidence type="ECO:0000256" key="9">
    <source>
        <dbReference type="ARBA" id="ARBA00023136"/>
    </source>
</evidence>
<accession>A0AA88GIL3</accession>
<keyword evidence="14" id="KW-1185">Reference proteome</keyword>
<keyword evidence="9 12" id="KW-0472">Membrane</keyword>
<evidence type="ECO:0000256" key="4">
    <source>
        <dbReference type="ARBA" id="ARBA00022679"/>
    </source>
</evidence>
<keyword evidence="10 12" id="KW-0275">Fatty acid biosynthesis</keyword>
<dbReference type="Pfam" id="PF01151">
    <property type="entry name" value="ELO"/>
    <property type="match status" value="1"/>
</dbReference>
<reference evidence="13 14" key="1">
    <citation type="journal article" date="2018" name="BMC Genomics">
        <title>The genome of Naegleria lovaniensis, the basis for a comparative approach to unravel pathogenicity factors of the human pathogenic amoeba N. fowleri.</title>
        <authorList>
            <person name="Liechti N."/>
            <person name="Schurch N."/>
            <person name="Bruggmann R."/>
            <person name="Wittwer M."/>
        </authorList>
    </citation>
    <scope>NUCLEOTIDE SEQUENCE [LARGE SCALE GENOMIC DNA]</scope>
    <source>
        <strain evidence="13 14">ATCC 30569</strain>
    </source>
</reference>
<proteinExistence type="inferred from homology"/>
<comment type="subcellular location">
    <subcellularLocation>
        <location evidence="1">Membrane</location>
        <topology evidence="1">Multi-pass membrane protein</topology>
    </subcellularLocation>
</comment>
<evidence type="ECO:0000256" key="11">
    <source>
        <dbReference type="ARBA" id="ARBA00047375"/>
    </source>
</evidence>
<dbReference type="GO" id="GO:0034626">
    <property type="term" value="P:fatty acid elongation, polyunsaturated fatty acid"/>
    <property type="evidence" value="ECO:0007669"/>
    <property type="project" value="TreeGrafter"/>
</dbReference>
<comment type="similarity">
    <text evidence="2 12">Belongs to the ELO family.</text>
</comment>
<evidence type="ECO:0000256" key="10">
    <source>
        <dbReference type="ARBA" id="ARBA00023160"/>
    </source>
</evidence>
<dbReference type="GO" id="GO:0042761">
    <property type="term" value="P:very long-chain fatty acid biosynthetic process"/>
    <property type="evidence" value="ECO:0007669"/>
    <property type="project" value="TreeGrafter"/>
</dbReference>
<evidence type="ECO:0000256" key="5">
    <source>
        <dbReference type="ARBA" id="ARBA00022692"/>
    </source>
</evidence>
<feature type="transmembrane region" description="Helical" evidence="12">
    <location>
        <begin position="52"/>
        <end position="74"/>
    </location>
</feature>
<protein>
    <recommendedName>
        <fullName evidence="12">Elongation of fatty acids protein</fullName>
        <ecNumber evidence="12">2.3.1.-</ecNumber>
    </recommendedName>
</protein>
<evidence type="ECO:0000313" key="14">
    <source>
        <dbReference type="Proteomes" id="UP000816034"/>
    </source>
</evidence>
<gene>
    <name evidence="13" type="ORF">C9374_008654</name>
</gene>
<evidence type="ECO:0000256" key="1">
    <source>
        <dbReference type="ARBA" id="ARBA00004141"/>
    </source>
</evidence>
<dbReference type="GO" id="GO:0034625">
    <property type="term" value="P:fatty acid elongation, monounsaturated fatty acid"/>
    <property type="evidence" value="ECO:0007669"/>
    <property type="project" value="TreeGrafter"/>
</dbReference>
<evidence type="ECO:0000256" key="6">
    <source>
        <dbReference type="ARBA" id="ARBA00022832"/>
    </source>
</evidence>
<evidence type="ECO:0000256" key="12">
    <source>
        <dbReference type="RuleBase" id="RU361115"/>
    </source>
</evidence>
<feature type="transmembrane region" description="Helical" evidence="12">
    <location>
        <begin position="234"/>
        <end position="255"/>
    </location>
</feature>
<comment type="catalytic activity">
    <reaction evidence="11">
        <text>a very-long-chain acyl-CoA + malonyl-CoA + H(+) = a very-long-chain 3-oxoacyl-CoA + CO2 + CoA</text>
        <dbReference type="Rhea" id="RHEA:32727"/>
        <dbReference type="ChEBI" id="CHEBI:15378"/>
        <dbReference type="ChEBI" id="CHEBI:16526"/>
        <dbReference type="ChEBI" id="CHEBI:57287"/>
        <dbReference type="ChEBI" id="CHEBI:57384"/>
        <dbReference type="ChEBI" id="CHEBI:90725"/>
        <dbReference type="ChEBI" id="CHEBI:90736"/>
        <dbReference type="EC" id="2.3.1.199"/>
    </reaction>
</comment>
<keyword evidence="3 12" id="KW-0444">Lipid biosynthesis</keyword>
<sequence length="315" mass="36835">MASSSIVHDLIHKFVNEPLPLPYEQIPMLNKARNYILNFTFEKDDPFRMNQFFPTTFVPVALYLVITFALKKIFQGRPVDFKSNALLYAFGFVHNVILSLGSLIMFAGMMYGFLQVAFTSYLANQTPGQSFLIGICNSNGSFWNNRYGTAFWIWVFMISKWWEFVDTFLLCLKDKPLQFLHVWHHATVPLHMYLMLISEWDPAVFGFCFNAFVHIIMYYYYLQQYRGIDCWWKKLVTIIQIVQFVVCFVLLGISLNSQHCELESQSSRIALSSTFTLYLSYLVLFIKFYASAYSKKGQSRRNTGDKKVEAEKKMQ</sequence>
<keyword evidence="8 12" id="KW-0443">Lipid metabolism</keyword>
<feature type="transmembrane region" description="Helical" evidence="12">
    <location>
        <begin position="275"/>
        <end position="293"/>
    </location>
</feature>
<dbReference type="AlphaFoldDB" id="A0AA88GIL3"/>